<dbReference type="PRINTS" id="PR00446">
    <property type="entry name" value="HYDRGNUPTAKE"/>
</dbReference>
<protein>
    <submittedName>
        <fullName evidence="5">Hydrogenase 2 maturation endopeptidase</fullName>
    </submittedName>
</protein>
<evidence type="ECO:0000313" key="5">
    <source>
        <dbReference type="EMBL" id="OAA87297.1"/>
    </source>
</evidence>
<dbReference type="InterPro" id="IPR000671">
    <property type="entry name" value="Peptidase_A31"/>
</dbReference>
<evidence type="ECO:0000256" key="3">
    <source>
        <dbReference type="ARBA" id="ARBA00022750"/>
    </source>
</evidence>
<keyword evidence="2" id="KW-0645">Protease</keyword>
<evidence type="ECO:0000256" key="1">
    <source>
        <dbReference type="ARBA" id="ARBA00006814"/>
    </source>
</evidence>
<reference evidence="5 6" key="1">
    <citation type="journal article" date="2015" name="Biotechnol. Bioeng.">
        <title>Genome sequence and phenotypic characterization of Caulobacter segnis.</title>
        <authorList>
            <person name="Patel S."/>
            <person name="Fletcher B."/>
            <person name="Scott D.C."/>
            <person name="Ely B."/>
        </authorList>
    </citation>
    <scope>NUCLEOTIDE SEQUENCE [LARGE SCALE GENOMIC DNA]</scope>
    <source>
        <strain evidence="5 6">ERI-2</strain>
    </source>
</reference>
<dbReference type="Proteomes" id="UP000077407">
    <property type="component" value="Unassembled WGS sequence"/>
</dbReference>
<evidence type="ECO:0000256" key="2">
    <source>
        <dbReference type="ARBA" id="ARBA00022670"/>
    </source>
</evidence>
<dbReference type="CDD" id="cd00518">
    <property type="entry name" value="H2MP"/>
    <property type="match status" value="1"/>
</dbReference>
<organism evidence="5 6">
    <name type="scientific">Clostridium ljungdahlii</name>
    <dbReference type="NCBI Taxonomy" id="1538"/>
    <lineage>
        <taxon>Bacteria</taxon>
        <taxon>Bacillati</taxon>
        <taxon>Bacillota</taxon>
        <taxon>Clostridia</taxon>
        <taxon>Eubacteriales</taxon>
        <taxon>Clostridiaceae</taxon>
        <taxon>Clostridium</taxon>
    </lineage>
</organism>
<evidence type="ECO:0000256" key="4">
    <source>
        <dbReference type="ARBA" id="ARBA00022801"/>
    </source>
</evidence>
<name>A0A168P4L6_9CLOT</name>
<keyword evidence="4" id="KW-0378">Hydrolase</keyword>
<evidence type="ECO:0000313" key="6">
    <source>
        <dbReference type="Proteomes" id="UP000077407"/>
    </source>
</evidence>
<dbReference type="RefSeq" id="WP_063555450.1">
    <property type="nucleotide sequence ID" value="NZ_LITT01000021.1"/>
</dbReference>
<gene>
    <name evidence="5" type="ORF">WY13_01979</name>
</gene>
<proteinExistence type="inferred from homology"/>
<dbReference type="PATRIC" id="fig|1538.10.peg.2427"/>
<comment type="similarity">
    <text evidence="1">Belongs to the peptidase A31 family.</text>
</comment>
<dbReference type="GO" id="GO:0008047">
    <property type="term" value="F:enzyme activator activity"/>
    <property type="evidence" value="ECO:0007669"/>
    <property type="project" value="InterPro"/>
</dbReference>
<dbReference type="SUPFAM" id="SSF53163">
    <property type="entry name" value="HybD-like"/>
    <property type="match status" value="1"/>
</dbReference>
<dbReference type="NCBIfam" id="TIGR00072">
    <property type="entry name" value="hydrog_prot"/>
    <property type="match status" value="1"/>
</dbReference>
<dbReference type="GO" id="GO:0004190">
    <property type="term" value="F:aspartic-type endopeptidase activity"/>
    <property type="evidence" value="ECO:0007669"/>
    <property type="project" value="UniProtKB-KW"/>
</dbReference>
<dbReference type="PANTHER" id="PTHR30302">
    <property type="entry name" value="HYDROGENASE 1 MATURATION PROTEASE"/>
    <property type="match status" value="1"/>
</dbReference>
<dbReference type="GO" id="GO:0016485">
    <property type="term" value="P:protein processing"/>
    <property type="evidence" value="ECO:0007669"/>
    <property type="project" value="TreeGrafter"/>
</dbReference>
<dbReference type="OrthoDB" id="9794619at2"/>
<sequence>MKAKVIALGNILMEDDGIGIRVLENIRDELAHNHIESIIGETDVEYCISQVKDDDFIFIIDASYNGKVPGTITVVNLEDYKYKKKYYTQHSCNFIDIIGAYYKSLTGFIIEIEAASISFKFGLSNNLQNKLKAISKDVLKNIFLRLNDRAGEEK</sequence>
<dbReference type="PANTHER" id="PTHR30302:SF1">
    <property type="entry name" value="HYDROGENASE 2 MATURATION PROTEASE"/>
    <property type="match status" value="1"/>
</dbReference>
<dbReference type="AlphaFoldDB" id="A0A168P4L6"/>
<keyword evidence="3" id="KW-0064">Aspartyl protease</keyword>
<accession>A0A168P4L6</accession>
<dbReference type="Pfam" id="PF01750">
    <property type="entry name" value="HycI"/>
    <property type="match status" value="1"/>
</dbReference>
<dbReference type="EMBL" id="LITT01000021">
    <property type="protein sequence ID" value="OAA87297.1"/>
    <property type="molecule type" value="Genomic_DNA"/>
</dbReference>
<dbReference type="InterPro" id="IPR023430">
    <property type="entry name" value="Pept_HybD-like_dom_sf"/>
</dbReference>
<dbReference type="Gene3D" id="3.40.50.1450">
    <property type="entry name" value="HybD-like"/>
    <property type="match status" value="1"/>
</dbReference>
<comment type="caution">
    <text evidence="5">The sequence shown here is derived from an EMBL/GenBank/DDBJ whole genome shotgun (WGS) entry which is preliminary data.</text>
</comment>